<feature type="non-terminal residue" evidence="2">
    <location>
        <position position="1"/>
    </location>
</feature>
<feature type="compositionally biased region" description="Polar residues" evidence="1">
    <location>
        <begin position="234"/>
        <end position="246"/>
    </location>
</feature>
<evidence type="ECO:0000313" key="2">
    <source>
        <dbReference type="EMBL" id="GAG87862.1"/>
    </source>
</evidence>
<evidence type="ECO:0000256" key="1">
    <source>
        <dbReference type="SAM" id="MobiDB-lite"/>
    </source>
</evidence>
<name>X1C3B8_9ZZZZ</name>
<organism evidence="2">
    <name type="scientific">marine sediment metagenome</name>
    <dbReference type="NCBI Taxonomy" id="412755"/>
    <lineage>
        <taxon>unclassified sequences</taxon>
        <taxon>metagenomes</taxon>
        <taxon>ecological metagenomes</taxon>
    </lineage>
</organism>
<gene>
    <name evidence="2" type="ORF">S01H4_32395</name>
</gene>
<accession>X1C3B8</accession>
<dbReference type="SUPFAM" id="SSF89372">
    <property type="entry name" value="Fucose-specific lectin"/>
    <property type="match status" value="1"/>
</dbReference>
<evidence type="ECO:0008006" key="3">
    <source>
        <dbReference type="Google" id="ProtNLM"/>
    </source>
</evidence>
<feature type="region of interest" description="Disordered" evidence="1">
    <location>
        <begin position="234"/>
        <end position="254"/>
    </location>
</feature>
<proteinExistence type="predicted"/>
<dbReference type="EMBL" id="BART01016929">
    <property type="protein sequence ID" value="GAG87862.1"/>
    <property type="molecule type" value="Genomic_DNA"/>
</dbReference>
<comment type="caution">
    <text evidence="2">The sequence shown here is derived from an EMBL/GenBank/DDBJ whole genome shotgun (WGS) entry which is preliminary data.</text>
</comment>
<sequence length="283" mass="32126">GSPSSLYDSISPEGDNVSYVNIAMDENGNAIIVWVLHNTFSGGFIGDIFTSEYRNGSWNNPYCLYSPRDIQGYYPFSSTVNIEMNNEGFAIVYSYLNGGVDNQEIIIRSYQSGEWTNPRWIDSFYDGSVDPGVGFPSVVISNNGDAIIVWSGSDNTIFRSGKSRLFKSEYRNEQWNHSSSAEDYFNYYQHDFNISSYDVAIDNSGNTIIVWSQKDDKGNFQIFKSEYSNGEWTHPSPLSDNISPDNTDARDPKISMDDNGNTIIVWRQIDDTGNDQIYMSYYR</sequence>
<reference evidence="2" key="1">
    <citation type="journal article" date="2014" name="Front. Microbiol.">
        <title>High frequency of phylogenetically diverse reductive dehalogenase-homologous genes in deep subseafloor sedimentary metagenomes.</title>
        <authorList>
            <person name="Kawai M."/>
            <person name="Futagami T."/>
            <person name="Toyoda A."/>
            <person name="Takaki Y."/>
            <person name="Nishi S."/>
            <person name="Hori S."/>
            <person name="Arai W."/>
            <person name="Tsubouchi T."/>
            <person name="Morono Y."/>
            <person name="Uchiyama I."/>
            <person name="Ito T."/>
            <person name="Fujiyama A."/>
            <person name="Inagaki F."/>
            <person name="Takami H."/>
        </authorList>
    </citation>
    <scope>NUCLEOTIDE SEQUENCE</scope>
    <source>
        <strain evidence="2">Expedition CK06-06</strain>
    </source>
</reference>
<protein>
    <recommendedName>
        <fullName evidence="3">Exo-alpha-sialidase</fullName>
    </recommendedName>
</protein>
<dbReference type="AlphaFoldDB" id="X1C3B8"/>